<feature type="compositionally biased region" description="Basic and acidic residues" evidence="7">
    <location>
        <begin position="203"/>
        <end position="212"/>
    </location>
</feature>
<dbReference type="InterPro" id="IPR027012">
    <property type="entry name" value="Enkurin_dom"/>
</dbReference>
<dbReference type="PROSITE" id="PS51665">
    <property type="entry name" value="ENKURIN"/>
    <property type="match status" value="1"/>
</dbReference>
<feature type="coiled-coil region" evidence="6">
    <location>
        <begin position="290"/>
        <end position="317"/>
    </location>
</feature>
<dbReference type="EnsemblMetazoa" id="XM_014383838.1">
    <property type="protein sequence ID" value="XP_014239324.1"/>
    <property type="gene ID" value="LOC106660849"/>
</dbReference>
<dbReference type="OrthoDB" id="10264920at2759"/>
<dbReference type="Proteomes" id="UP000494040">
    <property type="component" value="Unassembled WGS sequence"/>
</dbReference>
<evidence type="ECO:0000313" key="9">
    <source>
        <dbReference type="EnsemblMetazoa" id="XP_014239324.1"/>
    </source>
</evidence>
<organism evidence="9 10">
    <name type="scientific">Cimex lectularius</name>
    <name type="common">Bed bug</name>
    <name type="synonym">Acanthia lectularia</name>
    <dbReference type="NCBI Taxonomy" id="79782"/>
    <lineage>
        <taxon>Eukaryota</taxon>
        <taxon>Metazoa</taxon>
        <taxon>Ecdysozoa</taxon>
        <taxon>Arthropoda</taxon>
        <taxon>Hexapoda</taxon>
        <taxon>Insecta</taxon>
        <taxon>Pterygota</taxon>
        <taxon>Neoptera</taxon>
        <taxon>Paraneoptera</taxon>
        <taxon>Hemiptera</taxon>
        <taxon>Heteroptera</taxon>
        <taxon>Panheteroptera</taxon>
        <taxon>Cimicomorpha</taxon>
        <taxon>Cimicidae</taxon>
        <taxon>Cimex</taxon>
    </lineage>
</organism>
<dbReference type="PANTHER" id="PTHR21490">
    <property type="entry name" value="ENKURIN-RELATED"/>
    <property type="match status" value="1"/>
</dbReference>
<feature type="region of interest" description="Disordered" evidence="7">
    <location>
        <begin position="146"/>
        <end position="169"/>
    </location>
</feature>
<feature type="domain" description="Enkurin" evidence="8">
    <location>
        <begin position="230"/>
        <end position="322"/>
    </location>
</feature>
<evidence type="ECO:0000256" key="2">
    <source>
        <dbReference type="ARBA" id="ARBA00004245"/>
    </source>
</evidence>
<comment type="subcellular location">
    <subcellularLocation>
        <location evidence="1">Cell projection</location>
        <location evidence="1">Cilium</location>
    </subcellularLocation>
    <subcellularLocation>
        <location evidence="2">Cytoplasm</location>
        <location evidence="2">Cytoskeleton</location>
    </subcellularLocation>
</comment>
<keyword evidence="10" id="KW-1185">Reference proteome</keyword>
<feature type="region of interest" description="Disordered" evidence="7">
    <location>
        <begin position="199"/>
        <end position="221"/>
    </location>
</feature>
<dbReference type="KEGG" id="clec:106660849"/>
<dbReference type="AlphaFoldDB" id="A0A8I6R6P7"/>
<keyword evidence="5" id="KW-0966">Cell projection</keyword>
<reference evidence="9" key="1">
    <citation type="submission" date="2022-01" db="UniProtKB">
        <authorList>
            <consortium name="EnsemblMetazoa"/>
        </authorList>
    </citation>
    <scope>IDENTIFICATION</scope>
</reference>
<evidence type="ECO:0000259" key="8">
    <source>
        <dbReference type="PROSITE" id="PS51665"/>
    </source>
</evidence>
<name>A0A8I6R6P7_CIMLE</name>
<feature type="compositionally biased region" description="Polar residues" evidence="7">
    <location>
        <begin position="151"/>
        <end position="163"/>
    </location>
</feature>
<keyword evidence="6" id="KW-0175">Coiled coil</keyword>
<sequence length="325" mass="36698">MALRKRDNFIIAGVPEPKPKKNFVLENIKKVKDMQKGIHEKTEKTFSLPNTCYKKINFLQKKPPVNIRGSIYQKRRKMCASLDGLGSSSIKTHVSTPITAVAALHPMKHPHGMNINTSASCKNILNINQSNKIEQKKLELTKNMNKEKDASNVSQNNEPGSENSDTDLELSAGDGAKLAMLAKIISKNNKNFVKKNTLTVYEGKPKQPKPDPTRPPPNYKRGVIPKYLEAVKKGVKKPDGKMDRGDIDPQCPPGHVRLSDDERRDHLAKIKQSYSELVTQFNMLPMKCDSLRMKQKRMEIEKELERLEAGIKIFSKDKLYVKLAG</sequence>
<dbReference type="Pfam" id="PF13864">
    <property type="entry name" value="Enkurin"/>
    <property type="match status" value="1"/>
</dbReference>
<keyword evidence="3" id="KW-0963">Cytoplasm</keyword>
<evidence type="ECO:0000256" key="6">
    <source>
        <dbReference type="SAM" id="Coils"/>
    </source>
</evidence>
<evidence type="ECO:0000256" key="3">
    <source>
        <dbReference type="ARBA" id="ARBA00022490"/>
    </source>
</evidence>
<proteinExistence type="predicted"/>
<dbReference type="GO" id="GO:0005881">
    <property type="term" value="C:cytoplasmic microtubule"/>
    <property type="evidence" value="ECO:0007669"/>
    <property type="project" value="TreeGrafter"/>
</dbReference>
<dbReference type="InterPro" id="IPR052102">
    <property type="entry name" value="Enkurin_domain-protein"/>
</dbReference>
<dbReference type="RefSeq" id="XP_014239324.1">
    <property type="nucleotide sequence ID" value="XM_014383838.1"/>
</dbReference>
<dbReference type="GO" id="GO:0005929">
    <property type="term" value="C:cilium"/>
    <property type="evidence" value="ECO:0007669"/>
    <property type="project" value="UniProtKB-SubCell"/>
</dbReference>
<dbReference type="PANTHER" id="PTHR21490:SF2">
    <property type="entry name" value="ENKURIN DOMAIN-CONTAINING PROTEIN 1"/>
    <property type="match status" value="1"/>
</dbReference>
<evidence type="ECO:0000256" key="1">
    <source>
        <dbReference type="ARBA" id="ARBA00004138"/>
    </source>
</evidence>
<evidence type="ECO:0000256" key="7">
    <source>
        <dbReference type="SAM" id="MobiDB-lite"/>
    </source>
</evidence>
<accession>A0A8I6R6P7</accession>
<evidence type="ECO:0000256" key="5">
    <source>
        <dbReference type="ARBA" id="ARBA00023273"/>
    </source>
</evidence>
<keyword evidence="4" id="KW-0206">Cytoskeleton</keyword>
<evidence type="ECO:0000313" key="10">
    <source>
        <dbReference type="Proteomes" id="UP000494040"/>
    </source>
</evidence>
<evidence type="ECO:0000256" key="4">
    <source>
        <dbReference type="ARBA" id="ARBA00023212"/>
    </source>
</evidence>
<protein>
    <recommendedName>
        <fullName evidence="8">Enkurin domain-containing protein</fullName>
    </recommendedName>
</protein>
<dbReference type="GeneID" id="106660849"/>